<dbReference type="EMBL" id="MTBD01000011">
    <property type="protein sequence ID" value="PRP71478.1"/>
    <property type="molecule type" value="Genomic_DNA"/>
</dbReference>
<gene>
    <name evidence="1" type="ORF">BUE93_06680</name>
</gene>
<reference evidence="1 2" key="1">
    <citation type="submission" date="2017-01" db="EMBL/GenBank/DDBJ databases">
        <title>New insights into the genetic diversity of Chromobacterium isolated from tropical freshwater lake.</title>
        <authorList>
            <person name="Santos A.B."/>
            <person name="Nascimento A.M."/>
            <person name="Da Silva P.C."/>
        </authorList>
    </citation>
    <scope>NUCLEOTIDE SEQUENCE [LARGE SCALE GENOMIC DNA]</scope>
    <source>
        <strain evidence="1 2">56AF</strain>
    </source>
</reference>
<evidence type="ECO:0000313" key="2">
    <source>
        <dbReference type="Proteomes" id="UP000239469"/>
    </source>
</evidence>
<proteinExistence type="predicted"/>
<evidence type="ECO:0000313" key="1">
    <source>
        <dbReference type="EMBL" id="PRP71478.1"/>
    </source>
</evidence>
<dbReference type="AlphaFoldDB" id="A0A2S9X6Y4"/>
<accession>A0A2S9X6Y4</accession>
<protein>
    <submittedName>
        <fullName evidence="1">Uncharacterized protein</fullName>
    </submittedName>
</protein>
<organism evidence="1 2">
    <name type="scientific">Chromobacterium amazonense</name>
    <dbReference type="NCBI Taxonomy" id="1382803"/>
    <lineage>
        <taxon>Bacteria</taxon>
        <taxon>Pseudomonadati</taxon>
        <taxon>Pseudomonadota</taxon>
        <taxon>Betaproteobacteria</taxon>
        <taxon>Neisseriales</taxon>
        <taxon>Chromobacteriaceae</taxon>
        <taxon>Chromobacterium</taxon>
    </lineage>
</organism>
<sequence>MQANFQLILDEFISNHLRDENSDIQISIGIGSSIVCDMIMDAIEVKSITTHSTYISVDSAKNDDGTVRIIIKPSYRQEQEDLLKCMIAPWRNFQPQPAKSKQQHIVLSGASGNNF</sequence>
<name>A0A2S9X6Y4_9NEIS</name>
<comment type="caution">
    <text evidence="1">The sequence shown here is derived from an EMBL/GenBank/DDBJ whole genome shotgun (WGS) entry which is preliminary data.</text>
</comment>
<dbReference type="Proteomes" id="UP000239469">
    <property type="component" value="Unassembled WGS sequence"/>
</dbReference>